<reference evidence="13 14" key="1">
    <citation type="submission" date="2019-02" db="EMBL/GenBank/DDBJ databases">
        <title>Deep-cultivation of Planctomycetes and their phenomic and genomic characterization uncovers novel biology.</title>
        <authorList>
            <person name="Wiegand S."/>
            <person name="Jogler M."/>
            <person name="Boedeker C."/>
            <person name="Pinto D."/>
            <person name="Vollmers J."/>
            <person name="Rivas-Marin E."/>
            <person name="Kohn T."/>
            <person name="Peeters S.H."/>
            <person name="Heuer A."/>
            <person name="Rast P."/>
            <person name="Oberbeckmann S."/>
            <person name="Bunk B."/>
            <person name="Jeske O."/>
            <person name="Meyerdierks A."/>
            <person name="Storesund J.E."/>
            <person name="Kallscheuer N."/>
            <person name="Luecker S."/>
            <person name="Lage O.M."/>
            <person name="Pohl T."/>
            <person name="Merkel B.J."/>
            <person name="Hornburger P."/>
            <person name="Mueller R.-W."/>
            <person name="Bruemmer F."/>
            <person name="Labrenz M."/>
            <person name="Spormann A.M."/>
            <person name="Op Den Camp H."/>
            <person name="Overmann J."/>
            <person name="Amann R."/>
            <person name="Jetten M.S.M."/>
            <person name="Mascher T."/>
            <person name="Medema M.H."/>
            <person name="Devos D.P."/>
            <person name="Kaster A.-K."/>
            <person name="Ovreas L."/>
            <person name="Rohde M."/>
            <person name="Galperin M.Y."/>
            <person name="Jogler C."/>
        </authorList>
    </citation>
    <scope>NUCLEOTIDE SEQUENCE [LARGE SCALE GENOMIC DNA]</scope>
    <source>
        <strain evidence="13 14">KOR34</strain>
    </source>
</reference>
<gene>
    <name evidence="13" type="ORF">KOR34_43120</name>
</gene>
<keyword evidence="10 12" id="KW-0472">Membrane</keyword>
<evidence type="ECO:0000256" key="10">
    <source>
        <dbReference type="ARBA" id="ARBA00023136"/>
    </source>
</evidence>
<evidence type="ECO:0000256" key="5">
    <source>
        <dbReference type="ARBA" id="ARBA00022603"/>
    </source>
</evidence>
<keyword evidence="14" id="KW-1185">Reference proteome</keyword>
<feature type="transmembrane region" description="Helical" evidence="12">
    <location>
        <begin position="119"/>
        <end position="141"/>
    </location>
</feature>
<dbReference type="RefSeq" id="WP_146568012.1">
    <property type="nucleotide sequence ID" value="NZ_SIHJ01000003.1"/>
</dbReference>
<evidence type="ECO:0000256" key="6">
    <source>
        <dbReference type="ARBA" id="ARBA00022679"/>
    </source>
</evidence>
<evidence type="ECO:0000256" key="9">
    <source>
        <dbReference type="ARBA" id="ARBA00022989"/>
    </source>
</evidence>
<evidence type="ECO:0000313" key="14">
    <source>
        <dbReference type="Proteomes" id="UP000316714"/>
    </source>
</evidence>
<dbReference type="PANTHER" id="PTHR31040">
    <property type="entry name" value="NURIM"/>
    <property type="match status" value="1"/>
</dbReference>
<keyword evidence="7" id="KW-0949">S-adenosyl-L-methionine</keyword>
<evidence type="ECO:0000256" key="8">
    <source>
        <dbReference type="ARBA" id="ARBA00022692"/>
    </source>
</evidence>
<comment type="catalytic activity">
    <reaction evidence="11">
        <text>methanethiol + S-adenosyl-L-methionine = dimethyl sulfide + S-adenosyl-L-homocysteine + H(+)</text>
        <dbReference type="Rhea" id="RHEA:50428"/>
        <dbReference type="ChEBI" id="CHEBI:15378"/>
        <dbReference type="ChEBI" id="CHEBI:16007"/>
        <dbReference type="ChEBI" id="CHEBI:17437"/>
        <dbReference type="ChEBI" id="CHEBI:57856"/>
        <dbReference type="ChEBI" id="CHEBI:59789"/>
        <dbReference type="EC" id="2.1.1.334"/>
    </reaction>
</comment>
<feature type="transmembrane region" description="Helical" evidence="12">
    <location>
        <begin position="7"/>
        <end position="34"/>
    </location>
</feature>
<evidence type="ECO:0000256" key="4">
    <source>
        <dbReference type="ARBA" id="ARBA00012149"/>
    </source>
</evidence>
<dbReference type="Proteomes" id="UP000316714">
    <property type="component" value="Unassembled WGS sequence"/>
</dbReference>
<sequence>MTRRVAVFVYGVLSYAVGFGVLLYLIGFIGKFLVPTSIDGPLQGSLVGAVAVNLGLILAFAVQHSVMARPAFKRWLVRRIPAEAERSTYVLASGLTLIALFALWRPMGGIVWDVQQPAARVALFALFAAGWVTVFGSSFLINHFDLFGLRQVWLCLRGKPYTPLEFKTPGPYSLVRHPLYVGWITAAWATPTMGAAHLAFAVAMTAYILVAIRWEERDLVDALGQDYADYQQRVPMLAPRLRRAKKSQVEGAAA</sequence>
<dbReference type="NCBIfam" id="NF045656">
    <property type="entry name" value="MeththiolMtaseMddA"/>
    <property type="match status" value="1"/>
</dbReference>
<dbReference type="GO" id="GO:0032259">
    <property type="term" value="P:methylation"/>
    <property type="evidence" value="ECO:0007669"/>
    <property type="project" value="UniProtKB-KW"/>
</dbReference>
<dbReference type="Gene3D" id="1.20.120.1630">
    <property type="match status" value="1"/>
</dbReference>
<comment type="caution">
    <text evidence="13">The sequence shown here is derived from an EMBL/GenBank/DDBJ whole genome shotgun (WGS) entry which is preliminary data.</text>
</comment>
<proteinExistence type="inferred from homology"/>
<dbReference type="OrthoDB" id="9789029at2"/>
<dbReference type="PANTHER" id="PTHR31040:SF1">
    <property type="entry name" value="NURIM"/>
    <property type="match status" value="1"/>
</dbReference>
<name>A0A5C5V3N8_9BACT</name>
<accession>A0A5C5V3N8</accession>
<evidence type="ECO:0000256" key="7">
    <source>
        <dbReference type="ARBA" id="ARBA00022691"/>
    </source>
</evidence>
<feature type="transmembrane region" description="Helical" evidence="12">
    <location>
        <begin position="88"/>
        <end position="107"/>
    </location>
</feature>
<dbReference type="GO" id="GO:0008168">
    <property type="term" value="F:methyltransferase activity"/>
    <property type="evidence" value="ECO:0007669"/>
    <property type="project" value="UniProtKB-KW"/>
</dbReference>
<comment type="similarity">
    <text evidence="3">Belongs to the nurim family.</text>
</comment>
<dbReference type="AlphaFoldDB" id="A0A5C5V3N8"/>
<dbReference type="InterPro" id="IPR054700">
    <property type="entry name" value="MddA"/>
</dbReference>
<dbReference type="EMBL" id="SIHJ01000003">
    <property type="protein sequence ID" value="TWT32549.1"/>
    <property type="molecule type" value="Genomic_DNA"/>
</dbReference>
<keyword evidence="6" id="KW-0808">Transferase</keyword>
<dbReference type="InterPro" id="IPR033580">
    <property type="entry name" value="Nurim-like"/>
</dbReference>
<keyword evidence="9 12" id="KW-1133">Transmembrane helix</keyword>
<protein>
    <recommendedName>
        <fullName evidence="4">methanethiol S-methyltransferase</fullName>
        <ecNumber evidence="4">2.1.1.334</ecNumber>
    </recommendedName>
</protein>
<comment type="subcellular location">
    <subcellularLocation>
        <location evidence="2">Membrane</location>
        <topology evidence="2">Multi-pass membrane protein</topology>
    </subcellularLocation>
</comment>
<evidence type="ECO:0000256" key="3">
    <source>
        <dbReference type="ARBA" id="ARBA00010631"/>
    </source>
</evidence>
<evidence type="ECO:0000256" key="12">
    <source>
        <dbReference type="SAM" id="Phobius"/>
    </source>
</evidence>
<dbReference type="EC" id="2.1.1.334" evidence="4"/>
<comment type="function">
    <text evidence="1">Catalyzes the methylation of methanethiol (MeSH) to yield dimethylsulphide (DMS).</text>
</comment>
<keyword evidence="8 12" id="KW-0812">Transmembrane</keyword>
<organism evidence="13 14">
    <name type="scientific">Posidoniimonas corsicana</name>
    <dbReference type="NCBI Taxonomy" id="1938618"/>
    <lineage>
        <taxon>Bacteria</taxon>
        <taxon>Pseudomonadati</taxon>
        <taxon>Planctomycetota</taxon>
        <taxon>Planctomycetia</taxon>
        <taxon>Pirellulales</taxon>
        <taxon>Lacipirellulaceae</taxon>
        <taxon>Posidoniimonas</taxon>
    </lineage>
</organism>
<dbReference type="GO" id="GO:0016020">
    <property type="term" value="C:membrane"/>
    <property type="evidence" value="ECO:0007669"/>
    <property type="project" value="UniProtKB-SubCell"/>
</dbReference>
<evidence type="ECO:0000313" key="13">
    <source>
        <dbReference type="EMBL" id="TWT32549.1"/>
    </source>
</evidence>
<evidence type="ECO:0000256" key="11">
    <source>
        <dbReference type="ARBA" id="ARBA00048134"/>
    </source>
</evidence>
<evidence type="ECO:0000256" key="2">
    <source>
        <dbReference type="ARBA" id="ARBA00004141"/>
    </source>
</evidence>
<feature type="transmembrane region" description="Helical" evidence="12">
    <location>
        <begin position="46"/>
        <end position="67"/>
    </location>
</feature>
<evidence type="ECO:0000256" key="1">
    <source>
        <dbReference type="ARBA" id="ARBA00002096"/>
    </source>
</evidence>
<keyword evidence="5" id="KW-0489">Methyltransferase</keyword>